<evidence type="ECO:0000256" key="5">
    <source>
        <dbReference type="ARBA" id="ARBA00022525"/>
    </source>
</evidence>
<dbReference type="PANTHER" id="PTHR30033">
    <property type="entry name" value="FLAGELLAR HOOK-ASSOCIATED PROTEIN 1"/>
    <property type="match status" value="1"/>
</dbReference>
<feature type="domain" description="Flagellar hook-associated protein FlgK helical" evidence="9">
    <location>
        <begin position="95"/>
        <end position="304"/>
    </location>
</feature>
<keyword evidence="5 7" id="KW-0964">Secreted</keyword>
<dbReference type="EMBL" id="JANHEB010000005">
    <property type="protein sequence ID" value="MCQ6284127.1"/>
    <property type="molecule type" value="Genomic_DNA"/>
</dbReference>
<dbReference type="PRINTS" id="PR01005">
    <property type="entry name" value="FLGHOOKAP1"/>
</dbReference>
<comment type="caution">
    <text evidence="10">The sequence shown here is derived from an EMBL/GenBank/DDBJ whole genome shotgun (WGS) entry which is preliminary data.</text>
</comment>
<dbReference type="GO" id="GO:0005198">
    <property type="term" value="F:structural molecule activity"/>
    <property type="evidence" value="ECO:0007669"/>
    <property type="project" value="UniProtKB-UniRule"/>
</dbReference>
<evidence type="ECO:0000259" key="9">
    <source>
        <dbReference type="Pfam" id="PF22638"/>
    </source>
</evidence>
<dbReference type="InterPro" id="IPR053927">
    <property type="entry name" value="FlgK_helical"/>
</dbReference>
<organism evidence="10 11">
    <name type="scientific">Bacillus cereus</name>
    <dbReference type="NCBI Taxonomy" id="1396"/>
    <lineage>
        <taxon>Bacteria</taxon>
        <taxon>Bacillati</taxon>
        <taxon>Bacillota</taxon>
        <taxon>Bacilli</taxon>
        <taxon>Bacillales</taxon>
        <taxon>Bacillaceae</taxon>
        <taxon>Bacillus</taxon>
        <taxon>Bacillus cereus group</taxon>
    </lineage>
</organism>
<feature type="domain" description="Flagellar basal-body/hook protein C-terminal" evidence="8">
    <location>
        <begin position="386"/>
        <end position="427"/>
    </location>
</feature>
<dbReference type="GO" id="GO:0044780">
    <property type="term" value="P:bacterial-type flagellum assembly"/>
    <property type="evidence" value="ECO:0007669"/>
    <property type="project" value="InterPro"/>
</dbReference>
<comment type="similarity">
    <text evidence="3 7">Belongs to the flagella basal body rod proteins family.</text>
</comment>
<dbReference type="Pfam" id="PF22638">
    <property type="entry name" value="FlgK_D1"/>
    <property type="match status" value="1"/>
</dbReference>
<gene>
    <name evidence="7 10" type="primary">flgK</name>
    <name evidence="10" type="ORF">NPM19_05540</name>
</gene>
<evidence type="ECO:0000256" key="7">
    <source>
        <dbReference type="RuleBase" id="RU362065"/>
    </source>
</evidence>
<keyword evidence="10" id="KW-0966">Cell projection</keyword>
<evidence type="ECO:0000259" key="8">
    <source>
        <dbReference type="Pfam" id="PF06429"/>
    </source>
</evidence>
<sequence>MRLSDYNTPLSGMLAAQMGLQTTKQNLSNIHTPGYVRQMVNYGSVGASNGHTPEQRIGYGVQTLGVDRITDEVKTKQFNDQLSQLSYYNYMNSTLSRVESMVGTTGKNSLSSLMDGFFNAFREVAKNPEQPNYYDTLISETGKFTSQVNRLAKNLDTVEAQTAEGIEAHVNEFNRLAASLAEANHKIGQAGTQVPNQLLDERDRIVTEMSKYANIEVSYESMNPNIASVRMNGILTVNGQDTYPLQLNKEKDPMSVEIYGSEINVTSGAIKSAIDTKAKIVDYKKNLEDLMSSMKNQVNTVMGKDFFVGDHAKDMKLNPEFQKDISKMKISAETANKLAAVTEDDYKEGLSYKQALDQFIVRVASDKSAVNGYQKIHGDLLEGIQQEKMSVEGVNMEEEMVNLMAFQKYFVANSKAITTMNEVFDSLFSIIR</sequence>
<evidence type="ECO:0000256" key="4">
    <source>
        <dbReference type="ARBA" id="ARBA00016244"/>
    </source>
</evidence>
<dbReference type="NCBIfam" id="TIGR02492">
    <property type="entry name" value="flgK_ends"/>
    <property type="match status" value="1"/>
</dbReference>
<protein>
    <recommendedName>
        <fullName evidence="4 7">Flagellar hook-associated protein 1</fullName>
        <shortName evidence="7">HAP1</shortName>
    </recommendedName>
</protein>
<evidence type="ECO:0000256" key="3">
    <source>
        <dbReference type="ARBA" id="ARBA00009677"/>
    </source>
</evidence>
<evidence type="ECO:0000256" key="2">
    <source>
        <dbReference type="ARBA" id="ARBA00004613"/>
    </source>
</evidence>
<keyword evidence="10" id="KW-0969">Cilium</keyword>
<dbReference type="SUPFAM" id="SSF64518">
    <property type="entry name" value="Phase 1 flagellin"/>
    <property type="match status" value="1"/>
</dbReference>
<dbReference type="AlphaFoldDB" id="A0AAW5KT54"/>
<evidence type="ECO:0000313" key="10">
    <source>
        <dbReference type="EMBL" id="MCQ6284127.1"/>
    </source>
</evidence>
<keyword evidence="10" id="KW-0282">Flagellum</keyword>
<keyword evidence="6 7" id="KW-0975">Bacterial flagellum</keyword>
<evidence type="ECO:0000256" key="1">
    <source>
        <dbReference type="ARBA" id="ARBA00004365"/>
    </source>
</evidence>
<dbReference type="PANTHER" id="PTHR30033:SF1">
    <property type="entry name" value="FLAGELLAR HOOK-ASSOCIATED PROTEIN 1"/>
    <property type="match status" value="1"/>
</dbReference>
<accession>A0AAW5KT54</accession>
<dbReference type="InterPro" id="IPR010930">
    <property type="entry name" value="Flg_bb/hook_C_dom"/>
</dbReference>
<evidence type="ECO:0000313" key="11">
    <source>
        <dbReference type="Proteomes" id="UP001204643"/>
    </source>
</evidence>
<dbReference type="GO" id="GO:0009424">
    <property type="term" value="C:bacterial-type flagellum hook"/>
    <property type="evidence" value="ECO:0007669"/>
    <property type="project" value="UniProtKB-UniRule"/>
</dbReference>
<dbReference type="Pfam" id="PF06429">
    <property type="entry name" value="Flg_bbr_C"/>
    <property type="match status" value="1"/>
</dbReference>
<reference evidence="10" key="1">
    <citation type="submission" date="2022-07" db="EMBL/GenBank/DDBJ databases">
        <title>Identification and characterization of Bacillus thuringiensis and other Bacillus cereus group isolates from spinach by whole genome sequencing.</title>
        <authorList>
            <person name="Zao X."/>
            <person name="Zervas A."/>
            <person name="Hendriks M."/>
            <person name="Rajkovic A."/>
            <person name="Van Overbeek L."/>
            <person name="Hendriksen N.B."/>
            <person name="Uyttendaele M."/>
        </authorList>
    </citation>
    <scope>NUCLEOTIDE SEQUENCE</scope>
    <source>
        <strain evidence="10">781001F-1</strain>
    </source>
</reference>
<comment type="subcellular location">
    <subcellularLocation>
        <location evidence="1 7">Bacterial flagellum</location>
    </subcellularLocation>
    <subcellularLocation>
        <location evidence="2 7">Secreted</location>
    </subcellularLocation>
</comment>
<proteinExistence type="inferred from homology"/>
<name>A0AAW5KT54_BACCE</name>
<dbReference type="GO" id="GO:0005576">
    <property type="term" value="C:extracellular region"/>
    <property type="evidence" value="ECO:0007669"/>
    <property type="project" value="UniProtKB-SubCell"/>
</dbReference>
<evidence type="ECO:0000256" key="6">
    <source>
        <dbReference type="ARBA" id="ARBA00023143"/>
    </source>
</evidence>
<dbReference type="Proteomes" id="UP001204643">
    <property type="component" value="Unassembled WGS sequence"/>
</dbReference>
<dbReference type="InterPro" id="IPR002371">
    <property type="entry name" value="FlgK"/>
</dbReference>
<dbReference type="RefSeq" id="WP_256424294.1">
    <property type="nucleotide sequence ID" value="NZ_JANHDY010000046.1"/>
</dbReference>